<dbReference type="InterPro" id="IPR002786">
    <property type="entry name" value="Non_canon_purine_NTPase"/>
</dbReference>
<name>A0A7J2TKB4_ARCFL</name>
<evidence type="ECO:0000256" key="4">
    <source>
        <dbReference type="ARBA" id="ARBA00022801"/>
    </source>
</evidence>
<dbReference type="SUPFAM" id="SSF52972">
    <property type="entry name" value="ITPase-like"/>
    <property type="match status" value="1"/>
</dbReference>
<keyword evidence="4 10" id="KW-0378">Hydrolase</keyword>
<dbReference type="PANTHER" id="PTHR34699:SF2">
    <property type="entry name" value="NON-CANONICAL PURINE NTP PHOSPHATASE_PRRC1 DOMAIN-CONTAINING PROTEIN"/>
    <property type="match status" value="1"/>
</dbReference>
<evidence type="ECO:0000256" key="3">
    <source>
        <dbReference type="ARBA" id="ARBA00022741"/>
    </source>
</evidence>
<evidence type="ECO:0000256" key="1">
    <source>
        <dbReference type="ARBA" id="ARBA00001936"/>
    </source>
</evidence>
<dbReference type="InterPro" id="IPR050299">
    <property type="entry name" value="YjjX_NTPase"/>
</dbReference>
<dbReference type="GO" id="GO:0006772">
    <property type="term" value="P:thiamine metabolic process"/>
    <property type="evidence" value="ECO:0007669"/>
    <property type="project" value="TreeGrafter"/>
</dbReference>
<comment type="subunit">
    <text evidence="10">Homodimer.</text>
</comment>
<keyword evidence="3 10" id="KW-0547">Nucleotide-binding</keyword>
<dbReference type="NCBIfam" id="NF003039">
    <property type="entry name" value="PRK03941.1"/>
    <property type="match status" value="1"/>
</dbReference>
<accession>A0A7J2TKB4</accession>
<dbReference type="FunFam" id="3.90.950.10:FF:000002">
    <property type="entry name" value="Inosine/xanthosine triphosphatase"/>
    <property type="match status" value="1"/>
</dbReference>
<evidence type="ECO:0000256" key="5">
    <source>
        <dbReference type="ARBA" id="ARBA00022842"/>
    </source>
</evidence>
<comment type="similarity">
    <text evidence="10">Belongs to the YjjX NTPase family.</text>
</comment>
<reference evidence="12" key="1">
    <citation type="journal article" date="2020" name="mSystems">
        <title>Genome- and Community-Level Interaction Insights into Carbon Utilization and Element Cycling Functions of Hydrothermarchaeota in Hydrothermal Sediment.</title>
        <authorList>
            <person name="Zhou Z."/>
            <person name="Liu Y."/>
            <person name="Xu W."/>
            <person name="Pan J."/>
            <person name="Luo Z.H."/>
            <person name="Li M."/>
        </authorList>
    </citation>
    <scope>NUCLEOTIDE SEQUENCE [LARGE SCALE GENOMIC DNA]</scope>
    <source>
        <strain evidence="12">SpSt-26</strain>
    </source>
</reference>
<dbReference type="Pfam" id="PF01931">
    <property type="entry name" value="NTPase_I-T"/>
    <property type="match status" value="1"/>
</dbReference>
<keyword evidence="7 10" id="KW-0464">Manganese</keyword>
<dbReference type="InterPro" id="IPR026533">
    <property type="entry name" value="NTPase/PRRC1"/>
</dbReference>
<dbReference type="InterPro" id="IPR029001">
    <property type="entry name" value="ITPase-like_fam"/>
</dbReference>
<gene>
    <name evidence="12" type="primary">yjjX</name>
    <name evidence="12" type="ORF">ENP88_04860</name>
</gene>
<evidence type="ECO:0000256" key="2">
    <source>
        <dbReference type="ARBA" id="ARBA00022723"/>
    </source>
</evidence>
<feature type="domain" description="Non-canonical purine NTP phosphatase/PRRC1" evidence="11">
    <location>
        <begin position="6"/>
        <end position="164"/>
    </location>
</feature>
<comment type="cofactor">
    <cofactor evidence="10">
        <name>Mg(2+)</name>
        <dbReference type="ChEBI" id="CHEBI:18420"/>
    </cofactor>
    <cofactor evidence="10">
        <name>Mn(2+)</name>
        <dbReference type="ChEBI" id="CHEBI:29035"/>
    </cofactor>
    <text evidence="10">Binds 1 divalent metal cation per subunit; can use either Mg(2+) or Mn(2+).</text>
</comment>
<proteinExistence type="inferred from homology"/>
<evidence type="ECO:0000256" key="8">
    <source>
        <dbReference type="ARBA" id="ARBA00048174"/>
    </source>
</evidence>
<dbReference type="EC" id="3.6.1.73" evidence="10"/>
<dbReference type="EMBL" id="DSLA01000076">
    <property type="protein sequence ID" value="HEH35472.1"/>
    <property type="molecule type" value="Genomic_DNA"/>
</dbReference>
<evidence type="ECO:0000256" key="9">
    <source>
        <dbReference type="ARBA" id="ARBA00048781"/>
    </source>
</evidence>
<comment type="cofactor">
    <cofactor evidence="1">
        <name>Mn(2+)</name>
        <dbReference type="ChEBI" id="CHEBI:29035"/>
    </cofactor>
</comment>
<keyword evidence="5 10" id="KW-0460">Magnesium</keyword>
<dbReference type="HAMAP" id="MF_00648">
    <property type="entry name" value="Non_canon_purine_NTPase_YjjX"/>
    <property type="match status" value="1"/>
</dbReference>
<comment type="function">
    <text evidence="10">Phosphatase that hydrolyzes non-canonical purine nucleotides such as XTP and ITP to their respective diphosphate derivatives. Probably excludes non-canonical purines from DNA/RNA precursor pool, thus preventing their incorporation into DNA/RNA and avoiding chromosomal lesions.</text>
</comment>
<dbReference type="GO" id="GO:0000166">
    <property type="term" value="F:nucleotide binding"/>
    <property type="evidence" value="ECO:0007669"/>
    <property type="project" value="UniProtKB-KW"/>
</dbReference>
<evidence type="ECO:0000256" key="10">
    <source>
        <dbReference type="HAMAP-Rule" id="MF_00648"/>
    </source>
</evidence>
<organism evidence="12">
    <name type="scientific">Archaeoglobus fulgidus</name>
    <dbReference type="NCBI Taxonomy" id="2234"/>
    <lineage>
        <taxon>Archaea</taxon>
        <taxon>Methanobacteriati</taxon>
        <taxon>Methanobacteriota</taxon>
        <taxon>Archaeoglobi</taxon>
        <taxon>Archaeoglobales</taxon>
        <taxon>Archaeoglobaceae</taxon>
        <taxon>Archaeoglobus</taxon>
    </lineage>
</organism>
<evidence type="ECO:0000256" key="7">
    <source>
        <dbReference type="ARBA" id="ARBA00023211"/>
    </source>
</evidence>
<evidence type="ECO:0000313" key="12">
    <source>
        <dbReference type="EMBL" id="HEH35472.1"/>
    </source>
</evidence>
<comment type="caution">
    <text evidence="12">The sequence shown here is derived from an EMBL/GenBank/DDBJ whole genome shotgun (WGS) entry which is preliminary data.</text>
</comment>
<feature type="binding site" evidence="10">
    <location>
        <position position="33"/>
    </location>
    <ligand>
        <name>Mg(2+)</name>
        <dbReference type="ChEBI" id="CHEBI:18420"/>
    </ligand>
</feature>
<evidence type="ECO:0000259" key="11">
    <source>
        <dbReference type="Pfam" id="PF01931"/>
    </source>
</evidence>
<sequence>MRIVVGSKNPTKVEGARIAFEQFFGKVEVESVEVKTKPQPFDEETIFGAMDRAFKSYSDSYDFSVGIEAGLMRIQKTRSGYMDFQVAVVFDGENYTIGFGPGFEYPVKVVEMAKSGIEVGKIMEEISGIEQIGRKFGAIHYLSKGVISRTELSRIAVTMALLPWVNSELYGLKRRIKNF</sequence>
<dbReference type="GO" id="GO:0103023">
    <property type="term" value="F:ITPase activity"/>
    <property type="evidence" value="ECO:0007669"/>
    <property type="project" value="UniProtKB-EC"/>
</dbReference>
<comment type="catalytic activity">
    <reaction evidence="9 10">
        <text>XTP + H2O = XDP + phosphate + H(+)</text>
        <dbReference type="Rhea" id="RHEA:28406"/>
        <dbReference type="ChEBI" id="CHEBI:15377"/>
        <dbReference type="ChEBI" id="CHEBI:15378"/>
        <dbReference type="ChEBI" id="CHEBI:43474"/>
        <dbReference type="ChEBI" id="CHEBI:59884"/>
        <dbReference type="ChEBI" id="CHEBI:61314"/>
        <dbReference type="EC" id="3.6.1.73"/>
    </reaction>
</comment>
<dbReference type="AlphaFoldDB" id="A0A7J2TKB4"/>
<dbReference type="GO" id="GO:0046872">
    <property type="term" value="F:metal ion binding"/>
    <property type="evidence" value="ECO:0007669"/>
    <property type="project" value="UniProtKB-KW"/>
</dbReference>
<evidence type="ECO:0000256" key="6">
    <source>
        <dbReference type="ARBA" id="ARBA00023080"/>
    </source>
</evidence>
<comment type="catalytic activity">
    <reaction evidence="8 10">
        <text>ITP + H2O = IDP + phosphate + H(+)</text>
        <dbReference type="Rhea" id="RHEA:28330"/>
        <dbReference type="ChEBI" id="CHEBI:15377"/>
        <dbReference type="ChEBI" id="CHEBI:15378"/>
        <dbReference type="ChEBI" id="CHEBI:43474"/>
        <dbReference type="ChEBI" id="CHEBI:58280"/>
        <dbReference type="ChEBI" id="CHEBI:61402"/>
        <dbReference type="EC" id="3.6.1.73"/>
    </reaction>
</comment>
<dbReference type="PANTHER" id="PTHR34699">
    <property type="match status" value="1"/>
</dbReference>
<keyword evidence="6 10" id="KW-0546">Nucleotide metabolism</keyword>
<dbReference type="Gene3D" id="3.90.950.10">
    <property type="match status" value="1"/>
</dbReference>
<comment type="caution">
    <text evidence="10">Lacks conserved residue(s) required for the propagation of feature annotation.</text>
</comment>
<dbReference type="NCBIfam" id="TIGR00258">
    <property type="entry name" value="inosine/xanthosine triphosphatase"/>
    <property type="match status" value="1"/>
</dbReference>
<protein>
    <recommendedName>
        <fullName evidence="10">Probable inosine/xanthosine triphosphatase</fullName>
        <shortName evidence="10">ITPase/XTPase</shortName>
        <ecNumber evidence="10">3.6.1.73</ecNumber>
    </recommendedName>
    <alternativeName>
        <fullName evidence="10">Non-canonical purine NTP phosphatase</fullName>
    </alternativeName>
    <alternativeName>
        <fullName evidence="10">Non-standard purine NTP phosphatase</fullName>
    </alternativeName>
    <alternativeName>
        <fullName evidence="10">Nucleoside-triphosphate phosphatase</fullName>
        <shortName evidence="10">NTPase</shortName>
    </alternativeName>
</protein>
<keyword evidence="2 10" id="KW-0479">Metal-binding</keyword>
<dbReference type="GO" id="GO:0009117">
    <property type="term" value="P:nucleotide metabolic process"/>
    <property type="evidence" value="ECO:0007669"/>
    <property type="project" value="UniProtKB-KW"/>
</dbReference>